<evidence type="ECO:0000313" key="8">
    <source>
        <dbReference type="EMBL" id="NVM96186.1"/>
    </source>
</evidence>
<dbReference type="Gene3D" id="3.40.50.150">
    <property type="entry name" value="Vaccinia Virus protein VP39"/>
    <property type="match status" value="2"/>
</dbReference>
<comment type="catalytic activity">
    <reaction evidence="5">
        <text>a 2'-deoxyadenosine in DNA + S-adenosyl-L-methionine = an N(6)-methyl-2'-deoxyadenosine in DNA + S-adenosyl-L-homocysteine + H(+)</text>
        <dbReference type="Rhea" id="RHEA:15197"/>
        <dbReference type="Rhea" id="RHEA-COMP:12418"/>
        <dbReference type="Rhea" id="RHEA-COMP:12419"/>
        <dbReference type="ChEBI" id="CHEBI:15378"/>
        <dbReference type="ChEBI" id="CHEBI:57856"/>
        <dbReference type="ChEBI" id="CHEBI:59789"/>
        <dbReference type="ChEBI" id="CHEBI:90615"/>
        <dbReference type="ChEBI" id="CHEBI:90616"/>
        <dbReference type="EC" id="2.1.1.72"/>
    </reaction>
</comment>
<dbReference type="PROSITE" id="PS00092">
    <property type="entry name" value="N6_MTASE"/>
    <property type="match status" value="1"/>
</dbReference>
<dbReference type="PANTHER" id="PTHR33841">
    <property type="entry name" value="DNA METHYLTRANSFERASE YEEA-RELATED"/>
    <property type="match status" value="1"/>
</dbReference>
<evidence type="ECO:0000256" key="1">
    <source>
        <dbReference type="ARBA" id="ARBA00011900"/>
    </source>
</evidence>
<comment type="caution">
    <text evidence="8">The sequence shown here is derived from an EMBL/GenBank/DDBJ whole genome shotgun (WGS) entry which is preliminary data.</text>
</comment>
<feature type="domain" description="MmeI-like target recognition" evidence="7">
    <location>
        <begin position="1057"/>
        <end position="1241"/>
    </location>
</feature>
<evidence type="ECO:0000259" key="7">
    <source>
        <dbReference type="Pfam" id="PF20466"/>
    </source>
</evidence>
<keyword evidence="9" id="KW-1185">Reference proteome</keyword>
<dbReference type="InterPro" id="IPR046820">
    <property type="entry name" value="MmeI_TRD"/>
</dbReference>
<proteinExistence type="predicted"/>
<evidence type="ECO:0000313" key="9">
    <source>
        <dbReference type="Proteomes" id="UP000543556"/>
    </source>
</evidence>
<gene>
    <name evidence="8" type="ORF">G6034_15000</name>
</gene>
<dbReference type="PANTHER" id="PTHR33841:SF1">
    <property type="entry name" value="DNA METHYLTRANSFERASE A"/>
    <property type="match status" value="1"/>
</dbReference>
<keyword evidence="3 8" id="KW-0808">Transferase</keyword>
<reference evidence="8 9" key="1">
    <citation type="submission" date="2020-02" db="EMBL/GenBank/DDBJ databases">
        <title>Genome sequence of strain AETb3-4.</title>
        <authorList>
            <person name="Gao J."/>
            <person name="Zhang X."/>
        </authorList>
    </citation>
    <scope>NUCLEOTIDE SEQUENCE [LARGE SCALE GENOMIC DNA]</scope>
    <source>
        <strain evidence="8 9">AETb3-4</strain>
    </source>
</reference>
<dbReference type="PRINTS" id="PR00507">
    <property type="entry name" value="N12N6MTFRASE"/>
</dbReference>
<dbReference type="InterPro" id="IPR002052">
    <property type="entry name" value="DNA_methylase_N6_adenine_CS"/>
</dbReference>
<evidence type="ECO:0000256" key="2">
    <source>
        <dbReference type="ARBA" id="ARBA00022603"/>
    </source>
</evidence>
<dbReference type="EC" id="2.1.1.72" evidence="1"/>
<accession>A0A7Y7IIP7</accession>
<dbReference type="Proteomes" id="UP000543556">
    <property type="component" value="Unassembled WGS sequence"/>
</dbReference>
<dbReference type="SUPFAM" id="SSF53335">
    <property type="entry name" value="S-adenosyl-L-methionine-dependent methyltransferases"/>
    <property type="match status" value="1"/>
</dbReference>
<organism evidence="8 9">
    <name type="scientific">Arthrobacter wenxiniae</name>
    <dbReference type="NCBI Taxonomy" id="2713570"/>
    <lineage>
        <taxon>Bacteria</taxon>
        <taxon>Bacillati</taxon>
        <taxon>Actinomycetota</taxon>
        <taxon>Actinomycetes</taxon>
        <taxon>Micrococcales</taxon>
        <taxon>Micrococcaceae</taxon>
        <taxon>Arthrobacter</taxon>
    </lineage>
</organism>
<dbReference type="Pfam" id="PF20466">
    <property type="entry name" value="MmeI_TRD"/>
    <property type="match status" value="1"/>
</dbReference>
<feature type="domain" description="Type II methyltransferase M.TaqI-like" evidence="6">
    <location>
        <begin position="672"/>
        <end position="961"/>
    </location>
</feature>
<dbReference type="GO" id="GO:0003676">
    <property type="term" value="F:nucleic acid binding"/>
    <property type="evidence" value="ECO:0007669"/>
    <property type="project" value="InterPro"/>
</dbReference>
<dbReference type="Pfam" id="PF07669">
    <property type="entry name" value="Eco57I"/>
    <property type="match status" value="1"/>
</dbReference>
<evidence type="ECO:0000256" key="3">
    <source>
        <dbReference type="ARBA" id="ARBA00022679"/>
    </source>
</evidence>
<keyword evidence="2 8" id="KW-0489">Methyltransferase</keyword>
<dbReference type="GO" id="GO:0006304">
    <property type="term" value="P:DNA modification"/>
    <property type="evidence" value="ECO:0007669"/>
    <property type="project" value="InterPro"/>
</dbReference>
<dbReference type="InterPro" id="IPR050953">
    <property type="entry name" value="N4_N6_ade-DNA_methylase"/>
</dbReference>
<dbReference type="InterPro" id="IPR011639">
    <property type="entry name" value="MethylTrfase_TaqI-like_dom"/>
</dbReference>
<name>A0A7Y7IIP7_9MICC</name>
<dbReference type="InterPro" id="IPR029063">
    <property type="entry name" value="SAM-dependent_MTases_sf"/>
</dbReference>
<evidence type="ECO:0000256" key="5">
    <source>
        <dbReference type="ARBA" id="ARBA00047942"/>
    </source>
</evidence>
<evidence type="ECO:0000256" key="4">
    <source>
        <dbReference type="ARBA" id="ARBA00022691"/>
    </source>
</evidence>
<dbReference type="GO" id="GO:0032259">
    <property type="term" value="P:methylation"/>
    <property type="evidence" value="ECO:0007669"/>
    <property type="project" value="UniProtKB-KW"/>
</dbReference>
<dbReference type="GO" id="GO:0009007">
    <property type="term" value="F:site-specific DNA-methyltransferase (adenine-specific) activity"/>
    <property type="evidence" value="ECO:0007669"/>
    <property type="project" value="UniProtKB-EC"/>
</dbReference>
<sequence>MRPRGTQRRTREHRDWLELVDRDGPFVAIPAIKRVWPQGMPQLGANAKAALRDAKPDFDRAWDDWNKAASDDDAAVESYRGARNKWIDAVLRDVARWDAHLVWDDEELGGVHSQGSSAKLMAGVKASGQFVRDGVAAALVMVFDPVDSLRDPMNDSWTASPIDRMDTLLRKSEQKVGVVTDGRWWAIVGAQDGVMTASGIVDAQTWIEESDVRDAFLELISPQRLTGGSESDRLSELFKESITAAEDITVALGTQVRRAVELLVTAFSEEAFEARDAGWPDPLPADRELVYEGAVTAMMRVVFLLFAEERSMMPQSPLFTEAYGVSGLLDDLDKRIRDEGAEALDATHYTWHRLLATSKALYGGVTSEDIRLPAYGGSLFDPERFPFLTGVDDRGALSVAVSDRVMLEVLRAVQYAVIGTGKSAERRRVSFRDVDVEQIGYIYEGLLGYTADDVDEIVVGLVGKDGEEPEMPLRVLEVLAEANPVPAKFAAAVIAWVKKNQPAATTKSAAALPKLLGDDVEDGERALLSVTRDEALLARLRPFLGIIRRDLRERPVVIQPGGLAVVETPSRANSGAHYTPKSLAQEVVRYALEPLVFQPGPHQTADESQWSLLDSNEILDLKVADIACGSGAFLVAAAEYLAEKVLKAWHAEGVTGSPHELETKARRQVVAQCLYGADINGMAVEMCKISLWLVSLDPKLPFSFVDDKVLHGNSLLGITDLRQLEAAHIDPSRVKTLKGGVQYSTSTLFGEGSEAHGLHIIDVKTVVQKAVRLRQGLANVVDENDPARSTKTKRRIWHEYQELIWQLSDVADGIIAAGLIEGGKPGKKLDEQFGNLRIAVDLAFAANGAGDRAMLDGIIARGLTPTVETDYERWMPLHWALSVPDVMERGGFDAIIGNPPFLGGKKVSGAMGTDVREWFVNVLAHGATGNTDLVGYFFLRALALLRGDGTLGLIATNTIAQGDTREVGLDRMVEAGFTITRAIQSRPWPAKSAKLEYAAVWGSAGPISEAAEKVSDDIVVPAISTLLEPAGRAAGTPARLEANDDVAYIGCYVLGMGFVLEPDEAQLWITDDARNGDVLFPYLNGEDLNQRPDGSASRWAIDFNDWTEERAREYKLPYARLLESVKPERQRVKPNGEYALRKPLPQRWWQYADKRPKLRRVIAGLDEILVTARVSKSVMPMRVPTSQILSDAVVVFVTVEYADQAVLSSSLHQLWAITYGSTLETRVRYTPSDVFETFPRPAPTERLARSGRVLETERREIMHRRDLGLTKLYNLVNDPEIADSSDVDVARLREIHVELDYAVMTAYGWDDVSLDHGFHTYRQMERWTVSPAARVEILDRLLEENHRRAARQSGEVSLDNSVEADHK</sequence>
<dbReference type="EMBL" id="JAAMFM010000026">
    <property type="protein sequence ID" value="NVM96186.1"/>
    <property type="molecule type" value="Genomic_DNA"/>
</dbReference>
<evidence type="ECO:0000259" key="6">
    <source>
        <dbReference type="Pfam" id="PF07669"/>
    </source>
</evidence>
<keyword evidence="4" id="KW-0949">S-adenosyl-L-methionine</keyword>
<protein>
    <recommendedName>
        <fullName evidence="1">site-specific DNA-methyltransferase (adenine-specific)</fullName>
        <ecNumber evidence="1">2.1.1.72</ecNumber>
    </recommendedName>
</protein>